<name>A0ABU9I0I6_9FLAO</name>
<keyword evidence="1" id="KW-1133">Transmembrane helix</keyword>
<keyword evidence="3" id="KW-1185">Reference proteome</keyword>
<evidence type="ECO:0000256" key="1">
    <source>
        <dbReference type="SAM" id="Phobius"/>
    </source>
</evidence>
<proteinExistence type="predicted"/>
<protein>
    <submittedName>
        <fullName evidence="2">DUF983 domain-containing protein</fullName>
    </submittedName>
</protein>
<accession>A0ABU9I0I6</accession>
<reference evidence="2 3" key="1">
    <citation type="submission" date="2024-04" db="EMBL/GenBank/DDBJ databases">
        <title>Flavobacterium sp. DGU11 16S ribosomal RNA gene Genome sequencing and assembly.</title>
        <authorList>
            <person name="Park S."/>
        </authorList>
    </citation>
    <scope>NUCLEOTIDE SEQUENCE [LARGE SCALE GENOMIC DNA]</scope>
    <source>
        <strain evidence="2 3">DGU11</strain>
    </source>
</reference>
<comment type="caution">
    <text evidence="2">The sequence shown here is derived from an EMBL/GenBank/DDBJ whole genome shotgun (WGS) entry which is preliminary data.</text>
</comment>
<gene>
    <name evidence="2" type="ORF">AAEO56_16830</name>
</gene>
<keyword evidence="1" id="KW-0472">Membrane</keyword>
<evidence type="ECO:0000313" key="2">
    <source>
        <dbReference type="EMBL" id="MEL1245940.1"/>
    </source>
</evidence>
<evidence type="ECO:0000313" key="3">
    <source>
        <dbReference type="Proteomes" id="UP001464555"/>
    </source>
</evidence>
<dbReference type="Proteomes" id="UP001464555">
    <property type="component" value="Unassembled WGS sequence"/>
</dbReference>
<dbReference type="InterPro" id="IPR009325">
    <property type="entry name" value="DUF983"/>
</dbReference>
<dbReference type="Pfam" id="PF06170">
    <property type="entry name" value="DUF983"/>
    <property type="match status" value="1"/>
</dbReference>
<organism evidence="2 3">
    <name type="scientific">Flavobacterium arundinis</name>
    <dbReference type="NCBI Taxonomy" id="3139143"/>
    <lineage>
        <taxon>Bacteria</taxon>
        <taxon>Pseudomonadati</taxon>
        <taxon>Bacteroidota</taxon>
        <taxon>Flavobacteriia</taxon>
        <taxon>Flavobacteriales</taxon>
        <taxon>Flavobacteriaceae</taxon>
        <taxon>Flavobacterium</taxon>
    </lineage>
</organism>
<dbReference type="EMBL" id="JBBYHR010000010">
    <property type="protein sequence ID" value="MEL1245940.1"/>
    <property type="molecule type" value="Genomic_DNA"/>
</dbReference>
<feature type="transmembrane region" description="Helical" evidence="1">
    <location>
        <begin position="93"/>
        <end position="122"/>
    </location>
</feature>
<feature type="transmembrane region" description="Helical" evidence="1">
    <location>
        <begin position="58"/>
        <end position="81"/>
    </location>
</feature>
<keyword evidence="1" id="KW-0812">Transmembrane</keyword>
<sequence length="129" mass="14805">MKKRNVLVNIFRLKCPRCHKGNLFTVPGLFVMSKALAMPQKCPHCHQDFTIEPGFYSAALWISYPIVVALLAFLLVLGYYLHESLKVPFKVLLPVLMILCFLLQVPIMRIARAILINITIAYQDDEMKQ</sequence>
<dbReference type="RefSeq" id="WP_341698237.1">
    <property type="nucleotide sequence ID" value="NZ_JBBYHR010000010.1"/>
</dbReference>